<sequence>MTDDVRLYRSTTNTVIAIGAWVAMTAGATLVVLLGASRSTQQLWALVPLALIALLVGELFWRPRITWDEQSITLVNPYATTTVPWTMVVDIDTRFALTVVTPSRRYRSSAAPAAGALTMPRGGRDSLGPDQKGGVLRKSDALGTDSGDAAYIIRGAWHRLVESEAIPLGRAGSDRARVHVHVTALALSLLLAAATVPALLNL</sequence>
<proteinExistence type="predicted"/>
<protein>
    <submittedName>
        <fullName evidence="3">Integral membrane protein</fullName>
    </submittedName>
</protein>
<organism evidence="3 4">
    <name type="scientific">Microbacterium hominis</name>
    <dbReference type="NCBI Taxonomy" id="162426"/>
    <lineage>
        <taxon>Bacteria</taxon>
        <taxon>Bacillati</taxon>
        <taxon>Actinomycetota</taxon>
        <taxon>Actinomycetes</taxon>
        <taxon>Micrococcales</taxon>
        <taxon>Microbacteriaceae</taxon>
        <taxon>Microbacterium</taxon>
    </lineage>
</organism>
<evidence type="ECO:0000313" key="4">
    <source>
        <dbReference type="Proteomes" id="UP000031202"/>
    </source>
</evidence>
<dbReference type="RefSeq" id="WP_039415817.1">
    <property type="nucleotide sequence ID" value="NZ_JWSZ01000011.1"/>
</dbReference>
<evidence type="ECO:0000313" key="3">
    <source>
        <dbReference type="EMBL" id="KIC57752.1"/>
    </source>
</evidence>
<comment type="caution">
    <text evidence="3">The sequence shown here is derived from an EMBL/GenBank/DDBJ whole genome shotgun (WGS) entry which is preliminary data.</text>
</comment>
<evidence type="ECO:0000256" key="2">
    <source>
        <dbReference type="SAM" id="Phobius"/>
    </source>
</evidence>
<feature type="region of interest" description="Disordered" evidence="1">
    <location>
        <begin position="115"/>
        <end position="141"/>
    </location>
</feature>
<keyword evidence="2" id="KW-0812">Transmembrane</keyword>
<dbReference type="Proteomes" id="UP000031202">
    <property type="component" value="Unassembled WGS sequence"/>
</dbReference>
<keyword evidence="2" id="KW-1133">Transmembrane helix</keyword>
<keyword evidence="2" id="KW-0472">Membrane</keyword>
<name>A0A0B4CMS1_9MICO</name>
<feature type="transmembrane region" description="Helical" evidence="2">
    <location>
        <begin position="42"/>
        <end position="61"/>
    </location>
</feature>
<reference evidence="3 4" key="1">
    <citation type="submission" date="2014-12" db="EMBL/GenBank/DDBJ databases">
        <title>Genome sequencing of Microbacterium hominis TPW29.</title>
        <authorList>
            <person name="Tan P.W."/>
            <person name="Chan K.-G."/>
        </authorList>
    </citation>
    <scope>NUCLEOTIDE SEQUENCE [LARGE SCALE GENOMIC DNA]</scope>
    <source>
        <strain evidence="3 4">TPW29</strain>
    </source>
</reference>
<dbReference type="EMBL" id="JWSZ01000011">
    <property type="protein sequence ID" value="KIC57752.1"/>
    <property type="molecule type" value="Genomic_DNA"/>
</dbReference>
<gene>
    <name evidence="3" type="ORF">RM52_09085</name>
</gene>
<feature type="transmembrane region" description="Helical" evidence="2">
    <location>
        <begin position="12"/>
        <end position="36"/>
    </location>
</feature>
<feature type="transmembrane region" description="Helical" evidence="2">
    <location>
        <begin position="178"/>
        <end position="200"/>
    </location>
</feature>
<dbReference type="AlphaFoldDB" id="A0A0B4CMS1"/>
<evidence type="ECO:0000256" key="1">
    <source>
        <dbReference type="SAM" id="MobiDB-lite"/>
    </source>
</evidence>
<accession>A0A0B4CMS1</accession>